<accession>A0A6J4TN41</accession>
<protein>
    <recommendedName>
        <fullName evidence="2">N-acetyltransferase domain-containing protein</fullName>
    </recommendedName>
</protein>
<dbReference type="PANTHER" id="PTHR42791">
    <property type="entry name" value="GNAT FAMILY ACETYLTRANSFERASE"/>
    <property type="match status" value="1"/>
</dbReference>
<dbReference type="SUPFAM" id="SSF55729">
    <property type="entry name" value="Acyl-CoA N-acyltransferases (Nat)"/>
    <property type="match status" value="1"/>
</dbReference>
<reference evidence="1" key="1">
    <citation type="submission" date="2020-02" db="EMBL/GenBank/DDBJ databases">
        <authorList>
            <person name="Meier V. D."/>
        </authorList>
    </citation>
    <scope>NUCLEOTIDE SEQUENCE</scope>
    <source>
        <strain evidence="1">AVDCRST_MAG73</strain>
    </source>
</reference>
<dbReference type="PANTHER" id="PTHR42791:SF1">
    <property type="entry name" value="N-ACETYLTRANSFERASE DOMAIN-CONTAINING PROTEIN"/>
    <property type="match status" value="1"/>
</dbReference>
<proteinExistence type="predicted"/>
<name>A0A6J4TN41_9BACT</name>
<sequence>MARPVEVVRLTGDQIHEAGDLIGRACAEDPFWAYVWPSRARRTRAAMAAAGRALVAHGTRHGEVYATTRPLDGIAIWLPPVAARLAPAPVRLLRLAAETGLPPAPTLRFLRATHHLELMRRRALPDRRWTLLLIAVNAPLRGQGIGHALLAPILERADRDGLPCVASSLRARDVLFFVHRGFEAAAESDLPGGPKVWTLRRLPRG</sequence>
<dbReference type="EMBL" id="CADCWE010000040">
    <property type="protein sequence ID" value="CAA9527821.1"/>
    <property type="molecule type" value="Genomic_DNA"/>
</dbReference>
<dbReference type="InterPro" id="IPR052523">
    <property type="entry name" value="Trichothecene_AcTrans"/>
</dbReference>
<gene>
    <name evidence="1" type="ORF">AVDCRST_MAG73-657</name>
</gene>
<dbReference type="InterPro" id="IPR016181">
    <property type="entry name" value="Acyl_CoA_acyltransferase"/>
</dbReference>
<organism evidence="1">
    <name type="scientific">uncultured Thermomicrobiales bacterium</name>
    <dbReference type="NCBI Taxonomy" id="1645740"/>
    <lineage>
        <taxon>Bacteria</taxon>
        <taxon>Pseudomonadati</taxon>
        <taxon>Thermomicrobiota</taxon>
        <taxon>Thermomicrobia</taxon>
        <taxon>Thermomicrobiales</taxon>
        <taxon>environmental samples</taxon>
    </lineage>
</organism>
<evidence type="ECO:0008006" key="2">
    <source>
        <dbReference type="Google" id="ProtNLM"/>
    </source>
</evidence>
<evidence type="ECO:0000313" key="1">
    <source>
        <dbReference type="EMBL" id="CAA9527821.1"/>
    </source>
</evidence>
<dbReference type="Gene3D" id="3.40.630.30">
    <property type="match status" value="1"/>
</dbReference>
<dbReference type="CDD" id="cd04301">
    <property type="entry name" value="NAT_SF"/>
    <property type="match status" value="1"/>
</dbReference>
<dbReference type="AlphaFoldDB" id="A0A6J4TN41"/>